<evidence type="ECO:0000256" key="6">
    <source>
        <dbReference type="SAM" id="MobiDB-lite"/>
    </source>
</evidence>
<keyword evidence="9" id="KW-1185">Reference proteome</keyword>
<gene>
    <name evidence="8" type="ORF">P0082_11110</name>
</gene>
<dbReference type="Pfam" id="PF01189">
    <property type="entry name" value="Methyltr_RsmB-F"/>
    <property type="match status" value="1"/>
</dbReference>
<feature type="domain" description="SAM-dependent MTase RsmB/NOP-type" evidence="7">
    <location>
        <begin position="119"/>
        <end position="326"/>
    </location>
</feature>
<evidence type="ECO:0000313" key="9">
    <source>
        <dbReference type="Proteomes" id="UP001228690"/>
    </source>
</evidence>
<dbReference type="SUPFAM" id="SSF53335">
    <property type="entry name" value="S-adenosyl-L-methionine-dependent methyltransferases"/>
    <property type="match status" value="1"/>
</dbReference>
<dbReference type="InterPro" id="IPR049560">
    <property type="entry name" value="MeTrfase_RsmB-F_NOP2_cat"/>
</dbReference>
<evidence type="ECO:0000259" key="7">
    <source>
        <dbReference type="PROSITE" id="PS51686"/>
    </source>
</evidence>
<feature type="binding site" evidence="5">
    <location>
        <position position="149"/>
    </location>
    <ligand>
        <name>S-adenosyl-L-methionine</name>
        <dbReference type="ChEBI" id="CHEBI:59789"/>
    </ligand>
</feature>
<evidence type="ECO:0000256" key="5">
    <source>
        <dbReference type="PROSITE-ProRule" id="PRU01023"/>
    </source>
</evidence>
<dbReference type="InterPro" id="IPR001678">
    <property type="entry name" value="MeTrfase_RsmB-F_NOP2_dom"/>
</dbReference>
<dbReference type="PANTHER" id="PTHR22807">
    <property type="entry name" value="NOP2 YEAST -RELATED NOL1/NOP2/FMU SUN DOMAIN-CONTAINING"/>
    <property type="match status" value="1"/>
</dbReference>
<feature type="region of interest" description="Disordered" evidence="6">
    <location>
        <begin position="99"/>
        <end position="118"/>
    </location>
</feature>
<feature type="binding site" evidence="5">
    <location>
        <position position="179"/>
    </location>
    <ligand>
        <name>S-adenosyl-L-methionine</name>
        <dbReference type="ChEBI" id="CHEBI:59789"/>
    </ligand>
</feature>
<dbReference type="RefSeq" id="WP_326927205.1">
    <property type="nucleotide sequence ID" value="NZ_CP123443.1"/>
</dbReference>
<keyword evidence="3 5" id="KW-0949">S-adenosyl-L-methionine</keyword>
<keyword evidence="2 5" id="KW-0808">Transferase</keyword>
<dbReference type="PANTHER" id="PTHR22807:SF30">
    <property type="entry name" value="28S RRNA (CYTOSINE(4447)-C(5))-METHYLTRANSFERASE-RELATED"/>
    <property type="match status" value="1"/>
</dbReference>
<feature type="compositionally biased region" description="Basic residues" evidence="6">
    <location>
        <begin position="1"/>
        <end position="18"/>
    </location>
</feature>
<sequence>MTKKTPKKKSRKTSKKRQQAPDVGVFKNAENSEEFDTHYSELFGKRWQTLRPALCASATAGGSQLNLRELRALALSGDYWLDKASCLLAQLLAERVSEAGSREEAEETEEKAEPNGPQIWDMCAAPGGKMLRLALAMQGRPAAGLLASDVSIPRFARLQQQRALLPAGMQQQVVLQRADACLLALKHKAAGRSFDAILLDAPCSSERHVLAQSPELLSRWRTSRSKRNGRTQLALLCAALDCLAPGGHLLYATCALSPAENSAVVARALKKRPLLGVHPAPFEVTDYPEWTFESLFPESGQALGYSILPDRNAGCGPLYFCLLHRSPNSKSP</sequence>
<feature type="region of interest" description="Disordered" evidence="6">
    <location>
        <begin position="1"/>
        <end position="29"/>
    </location>
</feature>
<reference evidence="8 9" key="1">
    <citation type="submission" date="2023-04" db="EMBL/GenBank/DDBJ databases">
        <title>Spirochaete genome identified in red abalone sample constitutes a novel genus.</title>
        <authorList>
            <person name="Sharma S.P."/>
            <person name="Purcell C.M."/>
            <person name="Hyde J.R."/>
            <person name="Severin A.J."/>
        </authorList>
    </citation>
    <scope>NUCLEOTIDE SEQUENCE [LARGE SCALE GENOMIC DNA]</scope>
    <source>
        <strain evidence="8 9">SP-2023</strain>
    </source>
</reference>
<evidence type="ECO:0000313" key="8">
    <source>
        <dbReference type="EMBL" id="WGK69017.1"/>
    </source>
</evidence>
<evidence type="ECO:0000256" key="1">
    <source>
        <dbReference type="ARBA" id="ARBA00022603"/>
    </source>
</evidence>
<protein>
    <recommendedName>
        <fullName evidence="7">SAM-dependent MTase RsmB/NOP-type domain-containing protein</fullName>
    </recommendedName>
</protein>
<name>A0ABY8MG98_9SPIO</name>
<proteinExistence type="inferred from homology"/>
<dbReference type="Gene3D" id="3.40.50.150">
    <property type="entry name" value="Vaccinia Virus protein VP39"/>
    <property type="match status" value="1"/>
</dbReference>
<feature type="binding site" evidence="5">
    <location>
        <position position="200"/>
    </location>
    <ligand>
        <name>S-adenosyl-L-methionine</name>
        <dbReference type="ChEBI" id="CHEBI:59789"/>
    </ligand>
</feature>
<organism evidence="8 9">
    <name type="scientific">Candidatus Haliotispira prima</name>
    <dbReference type="NCBI Taxonomy" id="3034016"/>
    <lineage>
        <taxon>Bacteria</taxon>
        <taxon>Pseudomonadati</taxon>
        <taxon>Spirochaetota</taxon>
        <taxon>Spirochaetia</taxon>
        <taxon>Spirochaetales</taxon>
        <taxon>Spirochaetaceae</taxon>
        <taxon>Candidatus Haliotispira</taxon>
    </lineage>
</organism>
<keyword evidence="1 5" id="KW-0489">Methyltransferase</keyword>
<comment type="similarity">
    <text evidence="5">Belongs to the class I-like SAM-binding methyltransferase superfamily. RsmB/NOP family.</text>
</comment>
<dbReference type="InterPro" id="IPR029063">
    <property type="entry name" value="SAM-dependent_MTases_sf"/>
</dbReference>
<dbReference type="Proteomes" id="UP001228690">
    <property type="component" value="Chromosome"/>
</dbReference>
<dbReference type="CDD" id="cd02440">
    <property type="entry name" value="AdoMet_MTases"/>
    <property type="match status" value="1"/>
</dbReference>
<feature type="binding site" evidence="5">
    <location>
        <begin position="123"/>
        <end position="129"/>
    </location>
    <ligand>
        <name>S-adenosyl-L-methionine</name>
        <dbReference type="ChEBI" id="CHEBI:59789"/>
    </ligand>
</feature>
<dbReference type="PROSITE" id="PS51686">
    <property type="entry name" value="SAM_MT_RSMB_NOP"/>
    <property type="match status" value="1"/>
</dbReference>
<evidence type="ECO:0000256" key="3">
    <source>
        <dbReference type="ARBA" id="ARBA00022691"/>
    </source>
</evidence>
<dbReference type="InterPro" id="IPR023267">
    <property type="entry name" value="RCMT"/>
</dbReference>
<accession>A0ABY8MG98</accession>
<evidence type="ECO:0000256" key="4">
    <source>
        <dbReference type="ARBA" id="ARBA00022884"/>
    </source>
</evidence>
<keyword evidence="4 5" id="KW-0694">RNA-binding</keyword>
<dbReference type="EMBL" id="CP123443">
    <property type="protein sequence ID" value="WGK69017.1"/>
    <property type="molecule type" value="Genomic_DNA"/>
</dbReference>
<feature type="active site" description="Nucleophile" evidence="5">
    <location>
        <position position="254"/>
    </location>
</feature>
<evidence type="ECO:0000256" key="2">
    <source>
        <dbReference type="ARBA" id="ARBA00022679"/>
    </source>
</evidence>
<dbReference type="PRINTS" id="PR02008">
    <property type="entry name" value="RCMTFAMILY"/>
</dbReference>